<dbReference type="Pfam" id="PF07690">
    <property type="entry name" value="MFS_1"/>
    <property type="match status" value="1"/>
</dbReference>
<evidence type="ECO:0000313" key="9">
    <source>
        <dbReference type="Proteomes" id="UP000249082"/>
    </source>
</evidence>
<dbReference type="InterPro" id="IPR036259">
    <property type="entry name" value="MFS_trans_sf"/>
</dbReference>
<dbReference type="Proteomes" id="UP000249082">
    <property type="component" value="Unassembled WGS sequence"/>
</dbReference>
<feature type="transmembrane region" description="Helical" evidence="6">
    <location>
        <begin position="246"/>
        <end position="271"/>
    </location>
</feature>
<comment type="subcellular location">
    <subcellularLocation>
        <location evidence="1">Cell membrane</location>
        <topology evidence="1">Multi-pass membrane protein</topology>
    </subcellularLocation>
</comment>
<keyword evidence="2" id="KW-1003">Cell membrane</keyword>
<feature type="transmembrane region" description="Helical" evidence="6">
    <location>
        <begin position="165"/>
        <end position="184"/>
    </location>
</feature>
<dbReference type="InterPro" id="IPR011701">
    <property type="entry name" value="MFS"/>
</dbReference>
<dbReference type="AlphaFoldDB" id="A0A2W5NC98"/>
<reference evidence="8 9" key="1">
    <citation type="submission" date="2017-08" db="EMBL/GenBank/DDBJ databases">
        <title>Infants hospitalized years apart are colonized by the same room-sourced microbial strains.</title>
        <authorList>
            <person name="Brooks B."/>
            <person name="Olm M.R."/>
            <person name="Firek B.A."/>
            <person name="Baker R."/>
            <person name="Thomas B.C."/>
            <person name="Morowitz M.J."/>
            <person name="Banfield J.F."/>
        </authorList>
    </citation>
    <scope>NUCLEOTIDE SEQUENCE [LARGE SCALE GENOMIC DNA]</scope>
    <source>
        <strain evidence="8">S2_005_002_R2_33</strain>
    </source>
</reference>
<keyword evidence="3 6" id="KW-0812">Transmembrane</keyword>
<feature type="transmembrane region" description="Helical" evidence="6">
    <location>
        <begin position="81"/>
        <end position="100"/>
    </location>
</feature>
<dbReference type="GO" id="GO:0005886">
    <property type="term" value="C:plasma membrane"/>
    <property type="evidence" value="ECO:0007669"/>
    <property type="project" value="UniProtKB-SubCell"/>
</dbReference>
<evidence type="ECO:0000256" key="3">
    <source>
        <dbReference type="ARBA" id="ARBA00022692"/>
    </source>
</evidence>
<keyword evidence="5 6" id="KW-0472">Membrane</keyword>
<sequence length="399" mass="41612">MPASGKATTAPAWGAVIAMALCATILIASEFMPVSLLTPIARDLAITEGHAGQSISISGFFALVTSLFISAIIGVSDRRRVVLIFTALMVVSGVMVALAPNAPLLMAGRALLGVAIGGFWSISAAIVMRLVPEESVPKALALLNGGNAVATTLGAPIGSLLGGLIGWRGAFFCVVPLAAIALLWQWRSLPALPPEKATTRARDVFALLKHRKFAIGMVAVSLFFFGQFTLFTYLRPFLDLVTGNDAQLISGMLLALGVAGFVGTIVIGWLLKSQLYSLLITIPAIMAVIAITLVEIDGTPRNVGLLLTLWGLLATAAPVGWWTWLSKTMPHEAEAGGGLMVAIIQLAIMLGAIVGGTLFDAWGYRGPFSLAAGLLVVASLLAIVTSRIGVTPSFTEQPA</sequence>
<evidence type="ECO:0000256" key="5">
    <source>
        <dbReference type="ARBA" id="ARBA00023136"/>
    </source>
</evidence>
<dbReference type="PROSITE" id="PS50850">
    <property type="entry name" value="MFS"/>
    <property type="match status" value="1"/>
</dbReference>
<feature type="transmembrane region" description="Helical" evidence="6">
    <location>
        <begin position="337"/>
        <end position="362"/>
    </location>
</feature>
<organism evidence="8 9">
    <name type="scientific">Novosphingobium pentaromativorans</name>
    <dbReference type="NCBI Taxonomy" id="205844"/>
    <lineage>
        <taxon>Bacteria</taxon>
        <taxon>Pseudomonadati</taxon>
        <taxon>Pseudomonadota</taxon>
        <taxon>Alphaproteobacteria</taxon>
        <taxon>Sphingomonadales</taxon>
        <taxon>Sphingomonadaceae</taxon>
        <taxon>Novosphingobium</taxon>
    </lineage>
</organism>
<dbReference type="GO" id="GO:0022857">
    <property type="term" value="F:transmembrane transporter activity"/>
    <property type="evidence" value="ECO:0007669"/>
    <property type="project" value="InterPro"/>
</dbReference>
<accession>A0A2W5NC98</accession>
<feature type="transmembrane region" description="Helical" evidence="6">
    <location>
        <begin position="139"/>
        <end position="159"/>
    </location>
</feature>
<dbReference type="InterPro" id="IPR050189">
    <property type="entry name" value="MFS_Efflux_Transporters"/>
</dbReference>
<evidence type="ECO:0000256" key="2">
    <source>
        <dbReference type="ARBA" id="ARBA00022475"/>
    </source>
</evidence>
<feature type="transmembrane region" description="Helical" evidence="6">
    <location>
        <begin position="302"/>
        <end position="325"/>
    </location>
</feature>
<gene>
    <name evidence="8" type="ORF">DI555_21410</name>
</gene>
<feature type="transmembrane region" description="Helical" evidence="6">
    <location>
        <begin position="213"/>
        <end position="234"/>
    </location>
</feature>
<protein>
    <submittedName>
        <fullName evidence="8">MFS transporter</fullName>
    </submittedName>
</protein>
<feature type="transmembrane region" description="Helical" evidence="6">
    <location>
        <begin position="54"/>
        <end position="74"/>
    </location>
</feature>
<keyword evidence="4 6" id="KW-1133">Transmembrane helix</keyword>
<feature type="transmembrane region" description="Helical" evidence="6">
    <location>
        <begin position="106"/>
        <end position="127"/>
    </location>
</feature>
<evidence type="ECO:0000256" key="4">
    <source>
        <dbReference type="ARBA" id="ARBA00022989"/>
    </source>
</evidence>
<evidence type="ECO:0000256" key="1">
    <source>
        <dbReference type="ARBA" id="ARBA00004651"/>
    </source>
</evidence>
<evidence type="ECO:0000256" key="6">
    <source>
        <dbReference type="SAM" id="Phobius"/>
    </source>
</evidence>
<name>A0A2W5NC98_9SPHN</name>
<feature type="transmembrane region" description="Helical" evidence="6">
    <location>
        <begin position="368"/>
        <end position="390"/>
    </location>
</feature>
<dbReference type="CDD" id="cd17324">
    <property type="entry name" value="MFS_NepI_like"/>
    <property type="match status" value="1"/>
</dbReference>
<dbReference type="InterPro" id="IPR020846">
    <property type="entry name" value="MFS_dom"/>
</dbReference>
<feature type="transmembrane region" description="Helical" evidence="6">
    <location>
        <begin position="12"/>
        <end position="34"/>
    </location>
</feature>
<evidence type="ECO:0000259" key="7">
    <source>
        <dbReference type="PROSITE" id="PS50850"/>
    </source>
</evidence>
<feature type="transmembrane region" description="Helical" evidence="6">
    <location>
        <begin position="278"/>
        <end position="296"/>
    </location>
</feature>
<comment type="caution">
    <text evidence="8">The sequence shown here is derived from an EMBL/GenBank/DDBJ whole genome shotgun (WGS) entry which is preliminary data.</text>
</comment>
<dbReference type="Gene3D" id="1.20.1250.20">
    <property type="entry name" value="MFS general substrate transporter like domains"/>
    <property type="match status" value="1"/>
</dbReference>
<dbReference type="EMBL" id="QFPX01000027">
    <property type="protein sequence ID" value="PZQ51122.1"/>
    <property type="molecule type" value="Genomic_DNA"/>
</dbReference>
<proteinExistence type="predicted"/>
<evidence type="ECO:0000313" key="8">
    <source>
        <dbReference type="EMBL" id="PZQ51122.1"/>
    </source>
</evidence>
<feature type="domain" description="Major facilitator superfamily (MFS) profile" evidence="7">
    <location>
        <begin position="15"/>
        <end position="390"/>
    </location>
</feature>
<dbReference type="SUPFAM" id="SSF103473">
    <property type="entry name" value="MFS general substrate transporter"/>
    <property type="match status" value="1"/>
</dbReference>
<dbReference type="PANTHER" id="PTHR43124:SF5">
    <property type="entry name" value="PURINE RIBONUCLEOSIDE EFFLUX PUMP NEPI"/>
    <property type="match status" value="1"/>
</dbReference>
<dbReference type="PANTHER" id="PTHR43124">
    <property type="entry name" value="PURINE EFFLUX PUMP PBUE"/>
    <property type="match status" value="1"/>
</dbReference>